<feature type="compositionally biased region" description="Pro residues" evidence="7">
    <location>
        <begin position="90"/>
        <end position="99"/>
    </location>
</feature>
<dbReference type="SUPFAM" id="SSF81301">
    <property type="entry name" value="Nucleotidyltransferase"/>
    <property type="match status" value="1"/>
</dbReference>
<feature type="domain" description="PAP-associated" evidence="8">
    <location>
        <begin position="317"/>
        <end position="375"/>
    </location>
</feature>
<evidence type="ECO:0000259" key="9">
    <source>
        <dbReference type="Pfam" id="PF22600"/>
    </source>
</evidence>
<dbReference type="InterPro" id="IPR002058">
    <property type="entry name" value="PAP_assoc"/>
</dbReference>
<dbReference type="GO" id="GO:1990817">
    <property type="term" value="F:poly(A) RNA polymerase activity"/>
    <property type="evidence" value="ECO:0007669"/>
    <property type="project" value="UniProtKB-EC"/>
</dbReference>
<evidence type="ECO:0000256" key="7">
    <source>
        <dbReference type="SAM" id="MobiDB-lite"/>
    </source>
</evidence>
<dbReference type="InterPro" id="IPR054708">
    <property type="entry name" value="MTPAP-like_central"/>
</dbReference>
<evidence type="ECO:0000256" key="4">
    <source>
        <dbReference type="ARBA" id="ARBA00022679"/>
    </source>
</evidence>
<feature type="region of interest" description="Disordered" evidence="7">
    <location>
        <begin position="426"/>
        <end position="487"/>
    </location>
</feature>
<dbReference type="PANTHER" id="PTHR23092">
    <property type="entry name" value="POLY(A) RNA POLYMERASE"/>
    <property type="match status" value="1"/>
</dbReference>
<evidence type="ECO:0000256" key="1">
    <source>
        <dbReference type="ARBA" id="ARBA00001936"/>
    </source>
</evidence>
<keyword evidence="4" id="KW-0808">Transferase</keyword>
<dbReference type="InterPro" id="IPR045862">
    <property type="entry name" value="Trf4-like"/>
</dbReference>
<dbReference type="AlphaFoldDB" id="A0A9D4UHZ9"/>
<keyword evidence="6" id="KW-0460">Magnesium</keyword>
<comment type="caution">
    <text evidence="10">The sequence shown here is derived from an EMBL/GenBank/DDBJ whole genome shotgun (WGS) entry which is preliminary data.</text>
</comment>
<dbReference type="EC" id="2.7.7.19" evidence="3"/>
<evidence type="ECO:0000313" key="11">
    <source>
        <dbReference type="Proteomes" id="UP000886520"/>
    </source>
</evidence>
<evidence type="ECO:0000256" key="3">
    <source>
        <dbReference type="ARBA" id="ARBA00012388"/>
    </source>
</evidence>
<dbReference type="Gene3D" id="1.10.1410.10">
    <property type="match status" value="1"/>
</dbReference>
<dbReference type="PANTHER" id="PTHR23092:SF15">
    <property type="entry name" value="INACTIVE NON-CANONICAL POLY(A) RNA POLYMERASE PROTEIN TRF4-2-RELATED"/>
    <property type="match status" value="1"/>
</dbReference>
<protein>
    <recommendedName>
        <fullName evidence="3">polynucleotide adenylyltransferase</fullName>
        <ecNumber evidence="3">2.7.7.19</ecNumber>
    </recommendedName>
</protein>
<proteinExistence type="inferred from homology"/>
<feature type="region of interest" description="Disordered" evidence="7">
    <location>
        <begin position="80"/>
        <end position="104"/>
    </location>
</feature>
<dbReference type="GO" id="GO:0003729">
    <property type="term" value="F:mRNA binding"/>
    <property type="evidence" value="ECO:0007669"/>
    <property type="project" value="TreeGrafter"/>
</dbReference>
<dbReference type="GO" id="GO:0046872">
    <property type="term" value="F:metal ion binding"/>
    <property type="evidence" value="ECO:0007669"/>
    <property type="project" value="UniProtKB-KW"/>
</dbReference>
<dbReference type="Pfam" id="PF03828">
    <property type="entry name" value="PAP_assoc"/>
    <property type="match status" value="1"/>
</dbReference>
<evidence type="ECO:0000256" key="6">
    <source>
        <dbReference type="ARBA" id="ARBA00022842"/>
    </source>
</evidence>
<dbReference type="GO" id="GO:0031123">
    <property type="term" value="P:RNA 3'-end processing"/>
    <property type="evidence" value="ECO:0007669"/>
    <property type="project" value="TreeGrafter"/>
</dbReference>
<dbReference type="OrthoDB" id="273917at2759"/>
<dbReference type="GO" id="GO:0031499">
    <property type="term" value="C:TRAMP complex"/>
    <property type="evidence" value="ECO:0007669"/>
    <property type="project" value="TreeGrafter"/>
</dbReference>
<dbReference type="Gene3D" id="3.30.460.10">
    <property type="entry name" value="Beta Polymerase, domain 2"/>
    <property type="match status" value="1"/>
</dbReference>
<gene>
    <name evidence="10" type="ORF">GOP47_0016387</name>
</gene>
<sequence length="564" mass="62793">MDGAIAYEAVHTGLVEGASPLLYDSNLSTITASSSAAEEAFSRSLVLRTVILDKDNDLPSTFAVEEEVEFLSLSVYADEEEDLPTNSKPPEQPTAPQDPPWLRRGVLPQKLGRSPLLELHQEIVTFCDLVSPTPEDHHLRTEAVRRVSDVVKSIFKKCQVNVFGSFATGLYLPTSDIDMVILDSGSYDIQSGLKAIAKALAKAGVSKNVQIIGKARVPIIKFVEVESNVSFDVSFDLENGPEAAIFIKDALNAIPPLRPLCLVLKTYLQQRELNEVYTGGIGSYALLVMLLTYLQTHAKTNKSIFAHQHEQSRLEQNLGVLLVDFFDFYGRALNFKDVGISCRDGGHFFKKKERGFLDSKKPFMLTVEDPQAPQNDIAKSSYNFQKVRVAFLLAYRQLTNLSGDNTLHAGMLARIVRVDEKLASRSVSAPPLPADRRKKKVRKVRQKRSKESTLAEVEPGSSQESGVHKRSRSAEYRSKKYRKLSDRKRSRGKLTLCGAYGSVDGDGLKDDAEFEGAETIFGLLWIQKRILGKLDRLCFGKLALVRAPRWGVQSLWCLGRKEDN</sequence>
<dbReference type="Proteomes" id="UP000886520">
    <property type="component" value="Chromosome 16"/>
</dbReference>
<dbReference type="Pfam" id="PF22600">
    <property type="entry name" value="MTPAP-like_central"/>
    <property type="match status" value="1"/>
</dbReference>
<evidence type="ECO:0000256" key="2">
    <source>
        <dbReference type="ARBA" id="ARBA00008593"/>
    </source>
</evidence>
<reference evidence="10" key="1">
    <citation type="submission" date="2021-01" db="EMBL/GenBank/DDBJ databases">
        <title>Adiantum capillus-veneris genome.</title>
        <authorList>
            <person name="Fang Y."/>
            <person name="Liao Q."/>
        </authorList>
    </citation>
    <scope>NUCLEOTIDE SEQUENCE</scope>
    <source>
        <strain evidence="10">H3</strain>
        <tissue evidence="10">Leaf</tissue>
    </source>
</reference>
<keyword evidence="5" id="KW-0479">Metal-binding</keyword>
<keyword evidence="11" id="KW-1185">Reference proteome</keyword>
<dbReference type="FunFam" id="3.30.460.10:FF:000006">
    <property type="entry name" value="non-canonical poly(A) RNA polymerase PAPD5"/>
    <property type="match status" value="1"/>
</dbReference>
<feature type="domain" description="Poly(A) RNA polymerase mitochondrial-like central palm" evidence="9">
    <location>
        <begin position="119"/>
        <end position="237"/>
    </location>
</feature>
<dbReference type="SUPFAM" id="SSF81631">
    <property type="entry name" value="PAP/OAS1 substrate-binding domain"/>
    <property type="match status" value="1"/>
</dbReference>
<comment type="cofactor">
    <cofactor evidence="1">
        <name>Mn(2+)</name>
        <dbReference type="ChEBI" id="CHEBI:29035"/>
    </cofactor>
</comment>
<dbReference type="GO" id="GO:0043634">
    <property type="term" value="P:polyadenylation-dependent ncRNA catabolic process"/>
    <property type="evidence" value="ECO:0007669"/>
    <property type="project" value="TreeGrafter"/>
</dbReference>
<evidence type="ECO:0000259" key="8">
    <source>
        <dbReference type="Pfam" id="PF03828"/>
    </source>
</evidence>
<dbReference type="InterPro" id="IPR043519">
    <property type="entry name" value="NT_sf"/>
</dbReference>
<evidence type="ECO:0000313" key="10">
    <source>
        <dbReference type="EMBL" id="KAI5068042.1"/>
    </source>
</evidence>
<dbReference type="GO" id="GO:0005730">
    <property type="term" value="C:nucleolus"/>
    <property type="evidence" value="ECO:0007669"/>
    <property type="project" value="TreeGrafter"/>
</dbReference>
<accession>A0A9D4UHZ9</accession>
<name>A0A9D4UHZ9_ADICA</name>
<organism evidence="10 11">
    <name type="scientific">Adiantum capillus-veneris</name>
    <name type="common">Maidenhair fern</name>
    <dbReference type="NCBI Taxonomy" id="13818"/>
    <lineage>
        <taxon>Eukaryota</taxon>
        <taxon>Viridiplantae</taxon>
        <taxon>Streptophyta</taxon>
        <taxon>Embryophyta</taxon>
        <taxon>Tracheophyta</taxon>
        <taxon>Polypodiopsida</taxon>
        <taxon>Polypodiidae</taxon>
        <taxon>Polypodiales</taxon>
        <taxon>Pteridineae</taxon>
        <taxon>Pteridaceae</taxon>
        <taxon>Vittarioideae</taxon>
        <taxon>Adiantum</taxon>
    </lineage>
</organism>
<dbReference type="CDD" id="cd05402">
    <property type="entry name" value="NT_PAP_TUTase"/>
    <property type="match status" value="1"/>
</dbReference>
<feature type="compositionally biased region" description="Basic residues" evidence="7">
    <location>
        <begin position="436"/>
        <end position="448"/>
    </location>
</feature>
<evidence type="ECO:0000256" key="5">
    <source>
        <dbReference type="ARBA" id="ARBA00022723"/>
    </source>
</evidence>
<comment type="similarity">
    <text evidence="2">Belongs to the DNA polymerase type-B-like family.</text>
</comment>
<dbReference type="EMBL" id="JABFUD020000016">
    <property type="protein sequence ID" value="KAI5068042.1"/>
    <property type="molecule type" value="Genomic_DNA"/>
</dbReference>